<evidence type="ECO:0000256" key="1">
    <source>
        <dbReference type="SAM" id="Phobius"/>
    </source>
</evidence>
<evidence type="ECO:0000313" key="4">
    <source>
        <dbReference type="Proteomes" id="UP000622687"/>
    </source>
</evidence>
<name>A0A934I1Q9_9CLOT</name>
<dbReference type="RefSeq" id="WP_211144571.1">
    <property type="nucleotide sequence ID" value="NZ_JAEEGB010000039.1"/>
</dbReference>
<keyword evidence="1" id="KW-1133">Transmembrane helix</keyword>
<feature type="transmembrane region" description="Helical" evidence="1">
    <location>
        <begin position="6"/>
        <end position="22"/>
    </location>
</feature>
<keyword evidence="4" id="KW-1185">Reference proteome</keyword>
<feature type="domain" description="FMN-binding" evidence="2">
    <location>
        <begin position="40"/>
        <end position="114"/>
    </location>
</feature>
<dbReference type="Proteomes" id="UP000622687">
    <property type="component" value="Unassembled WGS sequence"/>
</dbReference>
<dbReference type="AlphaFoldDB" id="A0A934I1Q9"/>
<gene>
    <name evidence="3" type="ORF">I6U51_21300</name>
</gene>
<keyword evidence="1" id="KW-0472">Membrane</keyword>
<protein>
    <submittedName>
        <fullName evidence="3">FMN-binding protein</fullName>
    </submittedName>
</protein>
<sequence length="132" mass="14457">MKKQAIVLIILIISLIGTMTFIREKEVLYKEGTYTGLGQGNHGEIKVEVTTNQYKIKGIKILEQEETPGLCDIVYDKIPKSVLKKNSADVEVVSGASYTSQGLIDAIKDAVNKAKLEKKKGPMNITSKGGIF</sequence>
<comment type="caution">
    <text evidence="3">The sequence shown here is derived from an EMBL/GenBank/DDBJ whole genome shotgun (WGS) entry which is preliminary data.</text>
</comment>
<keyword evidence="1" id="KW-0812">Transmembrane</keyword>
<accession>A0A934I1Q9</accession>
<dbReference type="EMBL" id="JAEEGB010000039">
    <property type="protein sequence ID" value="MBI6875214.1"/>
    <property type="molecule type" value="Genomic_DNA"/>
</dbReference>
<dbReference type="GO" id="GO:0016020">
    <property type="term" value="C:membrane"/>
    <property type="evidence" value="ECO:0007669"/>
    <property type="project" value="InterPro"/>
</dbReference>
<evidence type="ECO:0000259" key="2">
    <source>
        <dbReference type="SMART" id="SM00900"/>
    </source>
</evidence>
<organism evidence="3 4">
    <name type="scientific">Clostridium aciditolerans</name>
    <dbReference type="NCBI Taxonomy" id="339861"/>
    <lineage>
        <taxon>Bacteria</taxon>
        <taxon>Bacillati</taxon>
        <taxon>Bacillota</taxon>
        <taxon>Clostridia</taxon>
        <taxon>Eubacteriales</taxon>
        <taxon>Clostridiaceae</taxon>
        <taxon>Clostridium</taxon>
    </lineage>
</organism>
<reference evidence="3" key="1">
    <citation type="submission" date="2020-12" db="EMBL/GenBank/DDBJ databases">
        <title>Clostridium thailandense sp. nov., a novel acetogenic bacterium isolated from peat land soil in Thailand.</title>
        <authorList>
            <person name="Chaikitkaew S."/>
            <person name="Birkeland N.K."/>
        </authorList>
    </citation>
    <scope>NUCLEOTIDE SEQUENCE</scope>
    <source>
        <strain evidence="3">DSM 17425</strain>
    </source>
</reference>
<dbReference type="Pfam" id="PF04205">
    <property type="entry name" value="FMN_bind"/>
    <property type="match status" value="1"/>
</dbReference>
<evidence type="ECO:0000313" key="3">
    <source>
        <dbReference type="EMBL" id="MBI6875214.1"/>
    </source>
</evidence>
<dbReference type="Gene3D" id="3.90.1010.20">
    <property type="match status" value="1"/>
</dbReference>
<dbReference type="GO" id="GO:0010181">
    <property type="term" value="F:FMN binding"/>
    <property type="evidence" value="ECO:0007669"/>
    <property type="project" value="InterPro"/>
</dbReference>
<dbReference type="InterPro" id="IPR007329">
    <property type="entry name" value="FMN-bd"/>
</dbReference>
<proteinExistence type="predicted"/>
<dbReference type="SMART" id="SM00900">
    <property type="entry name" value="FMN_bind"/>
    <property type="match status" value="1"/>
</dbReference>